<dbReference type="InterPro" id="IPR048254">
    <property type="entry name" value="CDP_ALCOHOL_P_TRANSF_CS"/>
</dbReference>
<dbReference type="OrthoDB" id="9782011at2"/>
<keyword evidence="5" id="KW-1185">Reference proteome</keyword>
<evidence type="ECO:0000256" key="1">
    <source>
        <dbReference type="ARBA" id="ARBA00022679"/>
    </source>
</evidence>
<gene>
    <name evidence="4" type="ORF">AU14_00855</name>
</gene>
<dbReference type="InterPro" id="IPR043130">
    <property type="entry name" value="CDP-OH_PTrfase_TM_dom"/>
</dbReference>
<feature type="transmembrane region" description="Helical" evidence="3">
    <location>
        <begin position="161"/>
        <end position="183"/>
    </location>
</feature>
<dbReference type="GO" id="GO:0016020">
    <property type="term" value="C:membrane"/>
    <property type="evidence" value="ECO:0007669"/>
    <property type="project" value="InterPro"/>
</dbReference>
<accession>W5YFI4</accession>
<keyword evidence="3" id="KW-1133">Transmembrane helix</keyword>
<evidence type="ECO:0000256" key="3">
    <source>
        <dbReference type="SAM" id="Phobius"/>
    </source>
</evidence>
<dbReference type="PROSITE" id="PS00379">
    <property type="entry name" value="CDP_ALCOHOL_P_TRANSF"/>
    <property type="match status" value="1"/>
</dbReference>
<organism evidence="4 5">
    <name type="scientific">Marinobacter similis</name>
    <dbReference type="NCBI Taxonomy" id="1420916"/>
    <lineage>
        <taxon>Bacteria</taxon>
        <taxon>Pseudomonadati</taxon>
        <taxon>Pseudomonadota</taxon>
        <taxon>Gammaproteobacteria</taxon>
        <taxon>Pseudomonadales</taxon>
        <taxon>Marinobacteraceae</taxon>
        <taxon>Marinobacter</taxon>
    </lineage>
</organism>
<name>W5YFI4_9GAMM</name>
<evidence type="ECO:0000313" key="5">
    <source>
        <dbReference type="Proteomes" id="UP000061489"/>
    </source>
</evidence>
<dbReference type="KEGG" id="msx:AU14_00855"/>
<proteinExistence type="inferred from homology"/>
<dbReference type="InterPro" id="IPR000462">
    <property type="entry name" value="CDP-OH_P_trans"/>
</dbReference>
<dbReference type="STRING" id="1420916.AU14_00855"/>
<keyword evidence="3" id="KW-0472">Membrane</keyword>
<dbReference type="Proteomes" id="UP000061489">
    <property type="component" value="Chromosome"/>
</dbReference>
<dbReference type="GO" id="GO:0016780">
    <property type="term" value="F:phosphotransferase activity, for other substituted phosphate groups"/>
    <property type="evidence" value="ECO:0007669"/>
    <property type="project" value="InterPro"/>
</dbReference>
<keyword evidence="1 2" id="KW-0808">Transferase</keyword>
<dbReference type="HOGENOM" id="CLU_076605_0_0_6"/>
<feature type="transmembrane region" description="Helical" evidence="3">
    <location>
        <begin position="75"/>
        <end position="95"/>
    </location>
</feature>
<dbReference type="Gene3D" id="1.20.120.1760">
    <property type="match status" value="1"/>
</dbReference>
<evidence type="ECO:0000313" key="4">
    <source>
        <dbReference type="EMBL" id="AHI27750.1"/>
    </source>
</evidence>
<dbReference type="EMBL" id="CP007151">
    <property type="protein sequence ID" value="AHI27750.1"/>
    <property type="molecule type" value="Genomic_DNA"/>
</dbReference>
<dbReference type="Pfam" id="PF01066">
    <property type="entry name" value="CDP-OH_P_transf"/>
    <property type="match status" value="1"/>
</dbReference>
<dbReference type="RefSeq" id="WP_041338216.1">
    <property type="nucleotide sequence ID" value="NZ_CP007151.1"/>
</dbReference>
<comment type="similarity">
    <text evidence="2">Belongs to the CDP-alcohol phosphatidyltransferase class-I family.</text>
</comment>
<feature type="transmembrane region" description="Helical" evidence="3">
    <location>
        <begin position="219"/>
        <end position="239"/>
    </location>
</feature>
<feature type="transmembrane region" description="Helical" evidence="3">
    <location>
        <begin position="18"/>
        <end position="36"/>
    </location>
</feature>
<dbReference type="AlphaFoldDB" id="W5YFI4"/>
<feature type="transmembrane region" description="Helical" evidence="3">
    <location>
        <begin position="139"/>
        <end position="155"/>
    </location>
</feature>
<keyword evidence="3" id="KW-0812">Transmembrane</keyword>
<evidence type="ECO:0000256" key="2">
    <source>
        <dbReference type="RuleBase" id="RU003750"/>
    </source>
</evidence>
<feature type="transmembrane region" description="Helical" evidence="3">
    <location>
        <begin position="42"/>
        <end position="63"/>
    </location>
</feature>
<reference evidence="4 5" key="1">
    <citation type="journal article" date="2014" name="Genome Announc.">
        <title>Draft Genome Sequences of Marinobacter similis A3d10T and Marinobacter salarius R9SW1T.</title>
        <authorList>
            <person name="Ivanova E.P."/>
            <person name="Ng H.J."/>
            <person name="Webb H.K."/>
            <person name="Feng G."/>
            <person name="Oshima K."/>
            <person name="Hattori M."/>
            <person name="Ohkuma M."/>
            <person name="Sergeev A.F."/>
            <person name="Mikhailov V.V."/>
            <person name="Crawford R.J."/>
            <person name="Sawabe T."/>
        </authorList>
    </citation>
    <scope>NUCLEOTIDE SEQUENCE [LARGE SCALE GENOMIC DNA]</scope>
    <source>
        <strain evidence="4 5">A3d10</strain>
    </source>
</reference>
<feature type="transmembrane region" description="Helical" evidence="3">
    <location>
        <begin position="101"/>
        <end position="119"/>
    </location>
</feature>
<protein>
    <submittedName>
        <fullName evidence="4">CDP-alcohol phosphatidyltransferase</fullName>
    </submittedName>
</protein>
<dbReference type="GO" id="GO:0008654">
    <property type="term" value="P:phospholipid biosynthetic process"/>
    <property type="evidence" value="ECO:0007669"/>
    <property type="project" value="InterPro"/>
</dbReference>
<sequence>MDSRDNTAPPVLSIRQDLVWGFTLTTAVCLAAAWFWQLTPAAPAIAVGLFAFIGWGVVTHWPADQDFNPANRATLARSSLVVTLVASAPFIGHLTNGHLDAQLWCYAIVALTALLLDGVDGALARANRCESRFGARFDMELDAALILGLCIAVLTLDKAGAWVLCLGLMRYAFIAGSAIWHWLKHPLPDSFRRKTVCVWQLVTLMVALLPPVSPAFAGITLATALALLAWSFGLDIRWLHRRRFSHD</sequence>